<evidence type="ECO:0000256" key="1">
    <source>
        <dbReference type="ARBA" id="ARBA00010641"/>
    </source>
</evidence>
<evidence type="ECO:0000313" key="7">
    <source>
        <dbReference type="EMBL" id="MBD2863087.1"/>
    </source>
</evidence>
<dbReference type="InterPro" id="IPR007627">
    <property type="entry name" value="RNA_pol_sigma70_r2"/>
</dbReference>
<dbReference type="PANTHER" id="PTHR43133">
    <property type="entry name" value="RNA POLYMERASE ECF-TYPE SIGMA FACTO"/>
    <property type="match status" value="1"/>
</dbReference>
<keyword evidence="4" id="KW-0804">Transcription</keyword>
<dbReference type="SUPFAM" id="SSF88659">
    <property type="entry name" value="Sigma3 and sigma4 domains of RNA polymerase sigma factors"/>
    <property type="match status" value="1"/>
</dbReference>
<evidence type="ECO:0000259" key="6">
    <source>
        <dbReference type="Pfam" id="PF08281"/>
    </source>
</evidence>
<protein>
    <submittedName>
        <fullName evidence="7">Sigma-70 family RNA polymerase sigma factor</fullName>
    </submittedName>
</protein>
<keyword evidence="3" id="KW-0731">Sigma factor</keyword>
<evidence type="ECO:0000259" key="5">
    <source>
        <dbReference type="Pfam" id="PF04542"/>
    </source>
</evidence>
<evidence type="ECO:0000256" key="3">
    <source>
        <dbReference type="ARBA" id="ARBA00023082"/>
    </source>
</evidence>
<dbReference type="InterPro" id="IPR013325">
    <property type="entry name" value="RNA_pol_sigma_r2"/>
</dbReference>
<evidence type="ECO:0000256" key="2">
    <source>
        <dbReference type="ARBA" id="ARBA00023015"/>
    </source>
</evidence>
<proteinExistence type="inferred from homology"/>
<dbReference type="CDD" id="cd06171">
    <property type="entry name" value="Sigma70_r4"/>
    <property type="match status" value="1"/>
</dbReference>
<dbReference type="EMBL" id="JACXJA010000016">
    <property type="protein sequence ID" value="MBD2863087.1"/>
    <property type="molecule type" value="Genomic_DNA"/>
</dbReference>
<feature type="domain" description="RNA polymerase sigma-70 region 2" evidence="5">
    <location>
        <begin position="4"/>
        <end position="64"/>
    </location>
</feature>
<gene>
    <name evidence="7" type="ORF">IDH45_13925</name>
</gene>
<dbReference type="GO" id="GO:0003677">
    <property type="term" value="F:DNA binding"/>
    <property type="evidence" value="ECO:0007669"/>
    <property type="project" value="InterPro"/>
</dbReference>
<comment type="caution">
    <text evidence="7">The sequence shown here is derived from an EMBL/GenBank/DDBJ whole genome shotgun (WGS) entry which is preliminary data.</text>
</comment>
<dbReference type="InterPro" id="IPR036388">
    <property type="entry name" value="WH-like_DNA-bd_sf"/>
</dbReference>
<dbReference type="InterPro" id="IPR013249">
    <property type="entry name" value="RNA_pol_sigma70_r4_t2"/>
</dbReference>
<dbReference type="InterPro" id="IPR014284">
    <property type="entry name" value="RNA_pol_sigma-70_dom"/>
</dbReference>
<accession>A0A927H0F4</accession>
<keyword evidence="8" id="KW-1185">Reference proteome</keyword>
<organism evidence="7 8">
    <name type="scientific">Paenibacillus oceani</name>
    <dbReference type="NCBI Taxonomy" id="2772510"/>
    <lineage>
        <taxon>Bacteria</taxon>
        <taxon>Bacillati</taxon>
        <taxon>Bacillota</taxon>
        <taxon>Bacilli</taxon>
        <taxon>Bacillales</taxon>
        <taxon>Paenibacillaceae</taxon>
        <taxon>Paenibacillus</taxon>
    </lineage>
</organism>
<dbReference type="InterPro" id="IPR039425">
    <property type="entry name" value="RNA_pol_sigma-70-like"/>
</dbReference>
<dbReference type="Pfam" id="PF08281">
    <property type="entry name" value="Sigma70_r4_2"/>
    <property type="match status" value="1"/>
</dbReference>
<reference evidence="7" key="1">
    <citation type="submission" date="2020-09" db="EMBL/GenBank/DDBJ databases">
        <title>A novel bacterium of genus Paenibacillus, isolated from South China Sea.</title>
        <authorList>
            <person name="Huang H."/>
            <person name="Mo K."/>
            <person name="Hu Y."/>
        </authorList>
    </citation>
    <scope>NUCLEOTIDE SEQUENCE</scope>
    <source>
        <strain evidence="7">IB182363</strain>
    </source>
</reference>
<name>A0A927H0F4_9BACL</name>
<dbReference type="GO" id="GO:0016987">
    <property type="term" value="F:sigma factor activity"/>
    <property type="evidence" value="ECO:0007669"/>
    <property type="project" value="UniProtKB-KW"/>
</dbReference>
<dbReference type="Pfam" id="PF04542">
    <property type="entry name" value="Sigma70_r2"/>
    <property type="match status" value="1"/>
</dbReference>
<evidence type="ECO:0000256" key="4">
    <source>
        <dbReference type="ARBA" id="ARBA00023163"/>
    </source>
</evidence>
<dbReference type="NCBIfam" id="TIGR02937">
    <property type="entry name" value="sigma70-ECF"/>
    <property type="match status" value="1"/>
</dbReference>
<dbReference type="SUPFAM" id="SSF88946">
    <property type="entry name" value="Sigma2 domain of RNA polymerase sigma factors"/>
    <property type="match status" value="1"/>
</dbReference>
<dbReference type="Proteomes" id="UP000639396">
    <property type="component" value="Unassembled WGS sequence"/>
</dbReference>
<dbReference type="AlphaFoldDB" id="A0A927H0F4"/>
<dbReference type="InterPro" id="IPR013324">
    <property type="entry name" value="RNA_pol_sigma_r3/r4-like"/>
</dbReference>
<evidence type="ECO:0000313" key="8">
    <source>
        <dbReference type="Proteomes" id="UP000639396"/>
    </source>
</evidence>
<dbReference type="GO" id="GO:0006352">
    <property type="term" value="P:DNA-templated transcription initiation"/>
    <property type="evidence" value="ECO:0007669"/>
    <property type="project" value="InterPro"/>
</dbReference>
<keyword evidence="2" id="KW-0805">Transcription regulation</keyword>
<dbReference type="PANTHER" id="PTHR43133:SF51">
    <property type="entry name" value="RNA POLYMERASE SIGMA FACTOR"/>
    <property type="match status" value="1"/>
</dbReference>
<comment type="similarity">
    <text evidence="1">Belongs to the sigma-70 factor family. ECF subfamily.</text>
</comment>
<feature type="domain" description="RNA polymerase sigma factor 70 region 4 type 2" evidence="6">
    <location>
        <begin position="99"/>
        <end position="151"/>
    </location>
</feature>
<dbReference type="Gene3D" id="1.10.10.10">
    <property type="entry name" value="Winged helix-like DNA-binding domain superfamily/Winged helix DNA-binding domain"/>
    <property type="match status" value="1"/>
</dbReference>
<dbReference type="Gene3D" id="1.10.1740.10">
    <property type="match status" value="1"/>
</dbReference>
<sequence length="173" mass="20510">MEIHGDYLLRTAYLLLKDRQAAEEAVQDTFITAYYKIGQLAEPSRLKGWLTRIAVNRCRMKLRTWDWNRLLSYARMESFLGDDPEPGPEERFFLERRTERLTDAVHRLTYLYREAITLYYYNELTVREMAEQLGTNENTVKARLARGRSMLKRIWEEGDHDEQGQRVGKNTIG</sequence>